<gene>
    <name evidence="1" type="ORF">CLUMA_CG014667</name>
</gene>
<protein>
    <submittedName>
        <fullName evidence="1">CLUMA_CG014667, isoform A</fullName>
    </submittedName>
</protein>
<proteinExistence type="predicted"/>
<dbReference type="STRING" id="568069.A0A1J1IM02"/>
<dbReference type="AlphaFoldDB" id="A0A1J1IM02"/>
<name>A0A1J1IM02_9DIPT</name>
<evidence type="ECO:0000313" key="1">
    <source>
        <dbReference type="EMBL" id="CRL01192.1"/>
    </source>
</evidence>
<sequence>MYLGRSKRRTRKTLPNFSNVQAFDCMPQNATFPMKMLNSQILAENNTCYLKASFEVLEKLPTNLEVELTYIRCNPDQSGCQPYGKLIVSKLCEKMKVKTSVASRIVRGISPEFICPIKPGTYEISKDLKFLQTMLLLSRTSVEGYSWGGRCEFYEKKDRKRIRTIFCVRTEGARLGSSLGKFK</sequence>
<organism evidence="1 2">
    <name type="scientific">Clunio marinus</name>
    <dbReference type="NCBI Taxonomy" id="568069"/>
    <lineage>
        <taxon>Eukaryota</taxon>
        <taxon>Metazoa</taxon>
        <taxon>Ecdysozoa</taxon>
        <taxon>Arthropoda</taxon>
        <taxon>Hexapoda</taxon>
        <taxon>Insecta</taxon>
        <taxon>Pterygota</taxon>
        <taxon>Neoptera</taxon>
        <taxon>Endopterygota</taxon>
        <taxon>Diptera</taxon>
        <taxon>Nematocera</taxon>
        <taxon>Chironomoidea</taxon>
        <taxon>Chironomidae</taxon>
        <taxon>Clunio</taxon>
    </lineage>
</organism>
<dbReference type="Proteomes" id="UP000183832">
    <property type="component" value="Unassembled WGS sequence"/>
</dbReference>
<reference evidence="1 2" key="1">
    <citation type="submission" date="2015-04" db="EMBL/GenBank/DDBJ databases">
        <authorList>
            <person name="Syromyatnikov M.Y."/>
            <person name="Popov V.N."/>
        </authorList>
    </citation>
    <scope>NUCLEOTIDE SEQUENCE [LARGE SCALE GENOMIC DNA]</scope>
</reference>
<keyword evidence="2" id="KW-1185">Reference proteome</keyword>
<evidence type="ECO:0000313" key="2">
    <source>
        <dbReference type="Proteomes" id="UP000183832"/>
    </source>
</evidence>
<accession>A0A1J1IM02</accession>
<dbReference type="EMBL" id="CVRI01000055">
    <property type="protein sequence ID" value="CRL01192.1"/>
    <property type="molecule type" value="Genomic_DNA"/>
</dbReference>